<feature type="transmembrane region" description="Helical" evidence="1">
    <location>
        <begin position="84"/>
        <end position="107"/>
    </location>
</feature>
<keyword evidence="1" id="KW-0812">Transmembrane</keyword>
<comment type="caution">
    <text evidence="2">The sequence shown here is derived from an EMBL/GenBank/DDBJ whole genome shotgun (WGS) entry which is preliminary data.</text>
</comment>
<evidence type="ECO:0008006" key="4">
    <source>
        <dbReference type="Google" id="ProtNLM"/>
    </source>
</evidence>
<sequence>MGFFSAFQKLEPFFAPRFKTPMHIAQIVLVTAVIGLSAARLLMPNAPRGRSTTMGLGMGAKSLVIIFYQLLTEHVDRLRKWGSLKAYAILNSLEVVFWGAVAFMSLTTNTKTCIGTSCALGWVVFVLAVLLSILAKYTAVISIMDWYHFRKHSAQRGLIISGQRGDSESMSTLETDRK</sequence>
<organism evidence="2 3">
    <name type="scientific">Neonectria punicea</name>
    <dbReference type="NCBI Taxonomy" id="979145"/>
    <lineage>
        <taxon>Eukaryota</taxon>
        <taxon>Fungi</taxon>
        <taxon>Dikarya</taxon>
        <taxon>Ascomycota</taxon>
        <taxon>Pezizomycotina</taxon>
        <taxon>Sordariomycetes</taxon>
        <taxon>Hypocreomycetidae</taxon>
        <taxon>Hypocreales</taxon>
        <taxon>Nectriaceae</taxon>
        <taxon>Neonectria</taxon>
    </lineage>
</organism>
<keyword evidence="3" id="KW-1185">Reference proteome</keyword>
<evidence type="ECO:0000313" key="2">
    <source>
        <dbReference type="EMBL" id="KAK7394010.1"/>
    </source>
</evidence>
<feature type="transmembrane region" description="Helical" evidence="1">
    <location>
        <begin position="119"/>
        <end position="147"/>
    </location>
</feature>
<keyword evidence="1" id="KW-1133">Transmembrane helix</keyword>
<protein>
    <recommendedName>
        <fullName evidence="4">MARVEL domain-containing protein</fullName>
    </recommendedName>
</protein>
<feature type="transmembrane region" description="Helical" evidence="1">
    <location>
        <begin position="54"/>
        <end position="72"/>
    </location>
</feature>
<accession>A0ABR1GH14</accession>
<reference evidence="2 3" key="1">
    <citation type="journal article" date="2025" name="Microbiol. Resour. Announc.">
        <title>Draft genome sequences for Neonectria magnoliae and Neonectria punicea, canker pathogens of Liriodendron tulipifera and Acer saccharum in West Virginia.</title>
        <authorList>
            <person name="Petronek H.M."/>
            <person name="Kasson M.T."/>
            <person name="Metheny A.M."/>
            <person name="Stauder C.M."/>
            <person name="Lovett B."/>
            <person name="Lynch S.C."/>
            <person name="Garnas J.R."/>
            <person name="Kasson L.R."/>
            <person name="Stajich J.E."/>
        </authorList>
    </citation>
    <scope>NUCLEOTIDE SEQUENCE [LARGE SCALE GENOMIC DNA]</scope>
    <source>
        <strain evidence="2 3">NRRL 64653</strain>
    </source>
</reference>
<evidence type="ECO:0000313" key="3">
    <source>
        <dbReference type="Proteomes" id="UP001498476"/>
    </source>
</evidence>
<keyword evidence="1" id="KW-0472">Membrane</keyword>
<dbReference type="EMBL" id="JAZAVJ010000535">
    <property type="protein sequence ID" value="KAK7394010.1"/>
    <property type="molecule type" value="Genomic_DNA"/>
</dbReference>
<proteinExistence type="predicted"/>
<feature type="transmembrane region" description="Helical" evidence="1">
    <location>
        <begin position="21"/>
        <end position="42"/>
    </location>
</feature>
<evidence type="ECO:0000256" key="1">
    <source>
        <dbReference type="SAM" id="Phobius"/>
    </source>
</evidence>
<dbReference type="Proteomes" id="UP001498476">
    <property type="component" value="Unassembled WGS sequence"/>
</dbReference>
<gene>
    <name evidence="2" type="ORF">QQX98_013207</name>
</gene>
<name>A0ABR1GH14_9HYPO</name>